<feature type="transmembrane region" description="Helical" evidence="1">
    <location>
        <begin position="20"/>
        <end position="41"/>
    </location>
</feature>
<keyword evidence="1" id="KW-0472">Membrane</keyword>
<dbReference type="Proteomes" id="UP000829069">
    <property type="component" value="Chromosome"/>
</dbReference>
<dbReference type="Pfam" id="PF10067">
    <property type="entry name" value="DUF2306"/>
    <property type="match status" value="1"/>
</dbReference>
<sequence length="587" mass="62247">MITETTSAATVAKRSRTGWLVPAGLIFISIIPVIFGSLRLAELARGAAVTPANERFFDSPIPVLIHIPAVIIYSLLGAFQFVPSLRRGKRGSRNWHRISGVILIPAGLLSALSGLWMAVFYDLPPDDGVILLILRLVFGTAMTVSIVLGILAIRRRNFAAHGAWMARGYAIGIAAGTQALVSIPWILLIGPTNELSRAVLLGAAWLLNLAVAEYFIGWRAQPSGQSRRVSGKSTATPGRSFPMRAAVYRKFGPPEVVSVAEIPQPSPGLRDVLVKVHASTVSAADYRSRGRDVPKGLGLLAAKGLGLFRPRNQVLGMDFAGVVVSVGPEVTKFHPGDKVVGMLGAKFGGHAEYVCLPEDGAITVKPRNMDFEEAVTLVFGGLTALNFLNAADLKPGDTVLINGASGAVGTAAVQLAKQLGAHVTGVSSAANAELVSSIGADRVIDYAQTDFTQEGKTYDVIMDCVGNAPFERVEASLIPGGSLLLVIGDLKAILLASSRTRKSGKKVVVSSKYSADDLKHLVYLGESGHYRAVIDRTYNLEDIVEAHRFADTGRKAGNVVVRIAPAATGKTAPNESRLATKIEVVNQ</sequence>
<feature type="domain" description="Enoyl reductase (ER)" evidence="2">
    <location>
        <begin position="252"/>
        <end position="561"/>
    </location>
</feature>
<dbReference type="InterPro" id="IPR013154">
    <property type="entry name" value="ADH-like_N"/>
</dbReference>
<organism evidence="3 4">
    <name type="scientific">Arthrobacter sulfonylureivorans</name>
    <dbReference type="NCBI Taxonomy" id="2486855"/>
    <lineage>
        <taxon>Bacteria</taxon>
        <taxon>Bacillati</taxon>
        <taxon>Actinomycetota</taxon>
        <taxon>Actinomycetes</taxon>
        <taxon>Micrococcales</taxon>
        <taxon>Micrococcaceae</taxon>
        <taxon>Arthrobacter</taxon>
    </lineage>
</organism>
<proteinExistence type="predicted"/>
<dbReference type="CDD" id="cd08267">
    <property type="entry name" value="MDR1"/>
    <property type="match status" value="1"/>
</dbReference>
<dbReference type="InterPro" id="IPR011032">
    <property type="entry name" value="GroES-like_sf"/>
</dbReference>
<keyword evidence="1" id="KW-0812">Transmembrane</keyword>
<feature type="transmembrane region" description="Helical" evidence="1">
    <location>
        <begin position="102"/>
        <end position="123"/>
    </location>
</feature>
<feature type="transmembrane region" description="Helical" evidence="1">
    <location>
        <begin position="61"/>
        <end position="82"/>
    </location>
</feature>
<reference evidence="3 4" key="1">
    <citation type="submission" date="2022-03" db="EMBL/GenBank/DDBJ databases">
        <title>Isotopic signatures of nitrous oxide derived from detoxification processes.</title>
        <authorList>
            <person name="Behrendt U."/>
            <person name="Buchen C."/>
            <person name="Well R."/>
            <person name="Ulrich A."/>
            <person name="Rohe L."/>
            <person name="Kolb S."/>
            <person name="Schloter M."/>
            <person name="Horn M.A."/>
            <person name="Augustin J."/>
        </authorList>
    </citation>
    <scope>NUCLEOTIDE SEQUENCE [LARGE SCALE GENOMIC DNA]</scope>
    <source>
        <strain evidence="3 4">S4-C24</strain>
    </source>
</reference>
<dbReference type="InterPro" id="IPR052733">
    <property type="entry name" value="Chloroplast_QOR"/>
</dbReference>
<feature type="transmembrane region" description="Helical" evidence="1">
    <location>
        <begin position="129"/>
        <end position="152"/>
    </location>
</feature>
<dbReference type="InterPro" id="IPR020843">
    <property type="entry name" value="ER"/>
</dbReference>
<evidence type="ECO:0000313" key="3">
    <source>
        <dbReference type="EMBL" id="UNK45220.1"/>
    </source>
</evidence>
<evidence type="ECO:0000256" key="1">
    <source>
        <dbReference type="SAM" id="Phobius"/>
    </source>
</evidence>
<dbReference type="RefSeq" id="WP_241913488.1">
    <property type="nucleotide sequence ID" value="NZ_CP093326.1"/>
</dbReference>
<name>A0ABY3W4V9_9MICC</name>
<dbReference type="SUPFAM" id="SSF51735">
    <property type="entry name" value="NAD(P)-binding Rossmann-fold domains"/>
    <property type="match status" value="1"/>
</dbReference>
<dbReference type="SUPFAM" id="SSF50129">
    <property type="entry name" value="GroES-like"/>
    <property type="match status" value="1"/>
</dbReference>
<dbReference type="Gene3D" id="3.40.50.720">
    <property type="entry name" value="NAD(P)-binding Rossmann-like Domain"/>
    <property type="match status" value="1"/>
</dbReference>
<accession>A0ABY3W4V9</accession>
<protein>
    <submittedName>
        <fullName evidence="3">DUF2306 domain-containing protein</fullName>
    </submittedName>
</protein>
<dbReference type="Pfam" id="PF13602">
    <property type="entry name" value="ADH_zinc_N_2"/>
    <property type="match status" value="1"/>
</dbReference>
<dbReference type="Pfam" id="PF08240">
    <property type="entry name" value="ADH_N"/>
    <property type="match status" value="1"/>
</dbReference>
<dbReference type="SMART" id="SM00829">
    <property type="entry name" value="PKS_ER"/>
    <property type="match status" value="1"/>
</dbReference>
<keyword evidence="1" id="KW-1133">Transmembrane helix</keyword>
<evidence type="ECO:0000313" key="4">
    <source>
        <dbReference type="Proteomes" id="UP000829069"/>
    </source>
</evidence>
<dbReference type="PANTHER" id="PTHR44013">
    <property type="entry name" value="ZINC-TYPE ALCOHOL DEHYDROGENASE-LIKE PROTEIN C16A3.02C"/>
    <property type="match status" value="1"/>
</dbReference>
<gene>
    <name evidence="3" type="ORF">MNQ99_14940</name>
</gene>
<dbReference type="InterPro" id="IPR018750">
    <property type="entry name" value="DUF2306_membrane"/>
</dbReference>
<keyword evidence="4" id="KW-1185">Reference proteome</keyword>
<dbReference type="InterPro" id="IPR036291">
    <property type="entry name" value="NAD(P)-bd_dom_sf"/>
</dbReference>
<dbReference type="PANTHER" id="PTHR44013:SF1">
    <property type="entry name" value="ZINC-TYPE ALCOHOL DEHYDROGENASE-LIKE PROTEIN C16A3.02C"/>
    <property type="match status" value="1"/>
</dbReference>
<dbReference type="Gene3D" id="3.90.180.10">
    <property type="entry name" value="Medium-chain alcohol dehydrogenases, catalytic domain"/>
    <property type="match status" value="1"/>
</dbReference>
<evidence type="ECO:0000259" key="2">
    <source>
        <dbReference type="SMART" id="SM00829"/>
    </source>
</evidence>
<dbReference type="EMBL" id="CP093326">
    <property type="protein sequence ID" value="UNK45220.1"/>
    <property type="molecule type" value="Genomic_DNA"/>
</dbReference>
<feature type="transmembrane region" description="Helical" evidence="1">
    <location>
        <begin position="164"/>
        <end position="187"/>
    </location>
</feature>